<dbReference type="Pfam" id="PF19030">
    <property type="entry name" value="TSP1_ADAMTS"/>
    <property type="match status" value="7"/>
</dbReference>
<dbReference type="PANTHER" id="PTHR13723:SF313">
    <property type="entry name" value="PEPTIDASE M12B DOMAIN-CONTAINING PROTEIN"/>
    <property type="match status" value="1"/>
</dbReference>
<reference evidence="6" key="1">
    <citation type="journal article" date="2023" name="Mol. Biol. Evol.">
        <title>Third-Generation Sequencing Reveals the Adaptive Role of the Epigenome in Three Deep-Sea Polychaetes.</title>
        <authorList>
            <person name="Perez M."/>
            <person name="Aroh O."/>
            <person name="Sun Y."/>
            <person name="Lan Y."/>
            <person name="Juniper S.K."/>
            <person name="Young C.R."/>
            <person name="Angers B."/>
            <person name="Qian P.Y."/>
        </authorList>
    </citation>
    <scope>NUCLEOTIDE SEQUENCE</scope>
    <source>
        <strain evidence="6">R07B-5</strain>
    </source>
</reference>
<evidence type="ECO:0000259" key="5">
    <source>
        <dbReference type="PROSITE" id="PS50835"/>
    </source>
</evidence>
<dbReference type="Pfam" id="PF07679">
    <property type="entry name" value="I-set"/>
    <property type="match status" value="1"/>
</dbReference>
<dbReference type="Pfam" id="PF19236">
    <property type="entry name" value="ADAMTS_CR_3"/>
    <property type="match status" value="1"/>
</dbReference>
<name>A0AAD9KVA7_RIDPI</name>
<feature type="domain" description="Ig-like" evidence="5">
    <location>
        <begin position="650"/>
        <end position="751"/>
    </location>
</feature>
<evidence type="ECO:0000256" key="3">
    <source>
        <dbReference type="ARBA" id="ARBA00023157"/>
    </source>
</evidence>
<comment type="caution">
    <text evidence="6">The sequence shown here is derived from an EMBL/GenBank/DDBJ whole genome shotgun (WGS) entry which is preliminary data.</text>
</comment>
<evidence type="ECO:0000256" key="2">
    <source>
        <dbReference type="ARBA" id="ARBA00022525"/>
    </source>
</evidence>
<keyword evidence="7" id="KW-1185">Reference proteome</keyword>
<dbReference type="GO" id="GO:0005576">
    <property type="term" value="C:extracellular region"/>
    <property type="evidence" value="ECO:0007669"/>
    <property type="project" value="UniProtKB-SubCell"/>
</dbReference>
<dbReference type="PROSITE" id="PS50092">
    <property type="entry name" value="TSP1"/>
    <property type="match status" value="8"/>
</dbReference>
<keyword evidence="2" id="KW-0964">Secreted</keyword>
<gene>
    <name evidence="6" type="ORF">NP493_547g00013</name>
</gene>
<feature type="disulfide bond" evidence="4">
    <location>
        <begin position="37"/>
        <end position="43"/>
    </location>
</feature>
<dbReference type="AlphaFoldDB" id="A0AAD9KVA7"/>
<dbReference type="SMART" id="SM00408">
    <property type="entry name" value="IGc2"/>
    <property type="match status" value="1"/>
</dbReference>
<dbReference type="SMART" id="SM00409">
    <property type="entry name" value="IG"/>
    <property type="match status" value="1"/>
</dbReference>
<sequence length="949" mass="105490">MTGDAVAASSGGWSTWTLWSECSRSCDGGASCQQRQCTGGLRCAGDTMRYRTCNNDPCPVGSLDFRSQQCAVHNDLSYKGRKYKWTPHVEQTDLCALYCRAKGFRLTVKLGPTVLDGTRCRQQSRDMCINGRCRVVGCNGTQLLDACGVCGGDGSSCTTPVYSWRRTDYSACSVACGVGEQHTMVYCEETQSQQRVDETYCSKKKPLVKTRTCHIIECEATWITSDYSPCSKTCGTGSATRHVYCVRPLPDSDAFKRTPDSLCMKPKPDTRKTCNPQPCPIWFAGAWSPCSVSCGSGQQSRGVFCRRTRLHDCSPTDRPITDRRCSVDVVCPKENHNEPAGEKVQKERLTVTFDRSRSPELDEERDLSQLVHPEKSMLLEQVGGDRDDTEDQGHFFTTTWSHCSTTCGPGVRKRQVECKKYLAASRKLLLLPDDACPGEKPIDFELCNDRPCNLKQGIKGGFDWRFSGYTPCSASCLGGVRQSVYTCVKLRDYRPLFDDFCAELPKPPLMKKTCNDIPCPPRWRIGDYGACSVDCGGGNQSRPVECVQETGRAPGGNVTVAVLEDDAGCPSPPPLDSRPCNVVDCPARWTISDWSQCSETCGPGLQTRSVACQQTLKNGTVHHAAGCSTPEPLSRQPCVITPTCPAVVSPAAIKLSTSVLEFVQMRSRSRVLIMAEGRATISPGTNIFVRCRVKRTARTRIEWRKDGELVTRRGRVRSTKKGDLLIRKSRYGDSGVYCCRVGGHNSSVTLSFHSLQEAYDKYRVRKRVIGVYRGFYKRLARRDRHEKVRNRKIQTFGQIVRRYSVAVLPLFFAESPWSACSRSCGGAGLQSRRITCELLMRKYYFVVDDGYCYRRGLHKSLETKDCGFEDCSHWDTGTWSRCKVHRCLRDGVGSMTRPLFCTSGNGSIVDPHHCDQSAKPDHLMGCVSPGCIAAWTLSDWSQVGVKLFP</sequence>
<dbReference type="InterPro" id="IPR036179">
    <property type="entry name" value="Ig-like_dom_sf"/>
</dbReference>
<organism evidence="6 7">
    <name type="scientific">Ridgeia piscesae</name>
    <name type="common">Tubeworm</name>
    <dbReference type="NCBI Taxonomy" id="27915"/>
    <lineage>
        <taxon>Eukaryota</taxon>
        <taxon>Metazoa</taxon>
        <taxon>Spiralia</taxon>
        <taxon>Lophotrochozoa</taxon>
        <taxon>Annelida</taxon>
        <taxon>Polychaeta</taxon>
        <taxon>Sedentaria</taxon>
        <taxon>Canalipalpata</taxon>
        <taxon>Sabellida</taxon>
        <taxon>Siboglinidae</taxon>
        <taxon>Ridgeia</taxon>
    </lineage>
</organism>
<dbReference type="SMART" id="SM00209">
    <property type="entry name" value="TSP1"/>
    <property type="match status" value="9"/>
</dbReference>
<dbReference type="InterPro" id="IPR013783">
    <property type="entry name" value="Ig-like_fold"/>
</dbReference>
<dbReference type="SUPFAM" id="SSF82895">
    <property type="entry name" value="TSP-1 type 1 repeat"/>
    <property type="match status" value="9"/>
</dbReference>
<proteinExistence type="predicted"/>
<dbReference type="Proteomes" id="UP001209878">
    <property type="component" value="Unassembled WGS sequence"/>
</dbReference>
<dbReference type="Gene3D" id="2.60.40.10">
    <property type="entry name" value="Immunoglobulins"/>
    <property type="match status" value="1"/>
</dbReference>
<dbReference type="EMBL" id="JAODUO010000547">
    <property type="protein sequence ID" value="KAK2178323.1"/>
    <property type="molecule type" value="Genomic_DNA"/>
</dbReference>
<protein>
    <recommendedName>
        <fullName evidence="5">Ig-like domain-containing protein</fullName>
    </recommendedName>
</protein>
<dbReference type="PRINTS" id="PR01857">
    <property type="entry name" value="ADAMTSFAMILY"/>
</dbReference>
<dbReference type="InterPro" id="IPR003599">
    <property type="entry name" value="Ig_sub"/>
</dbReference>
<accession>A0AAD9KVA7</accession>
<dbReference type="InterPro" id="IPR013273">
    <property type="entry name" value="ADAMTS/ADAMTS-like"/>
</dbReference>
<dbReference type="PROSITE" id="PS50835">
    <property type="entry name" value="IG_LIKE"/>
    <property type="match status" value="1"/>
</dbReference>
<feature type="disulfide bond" evidence="4">
    <location>
        <begin position="26"/>
        <end position="58"/>
    </location>
</feature>
<comment type="subcellular location">
    <subcellularLocation>
        <location evidence="1">Secreted</location>
    </subcellularLocation>
</comment>
<dbReference type="InterPro" id="IPR007110">
    <property type="entry name" value="Ig-like_dom"/>
</dbReference>
<dbReference type="InterPro" id="IPR003598">
    <property type="entry name" value="Ig_sub2"/>
</dbReference>
<evidence type="ECO:0000313" key="6">
    <source>
        <dbReference type="EMBL" id="KAK2178323.1"/>
    </source>
</evidence>
<evidence type="ECO:0000313" key="7">
    <source>
        <dbReference type="Proteomes" id="UP001209878"/>
    </source>
</evidence>
<dbReference type="Pfam" id="PF00090">
    <property type="entry name" value="TSP_1"/>
    <property type="match status" value="2"/>
</dbReference>
<dbReference type="InterPro" id="IPR000884">
    <property type="entry name" value="TSP1_rpt"/>
</dbReference>
<dbReference type="InterPro" id="IPR036383">
    <property type="entry name" value="TSP1_rpt_sf"/>
</dbReference>
<dbReference type="GO" id="GO:0030198">
    <property type="term" value="P:extracellular matrix organization"/>
    <property type="evidence" value="ECO:0007669"/>
    <property type="project" value="InterPro"/>
</dbReference>
<dbReference type="PANTHER" id="PTHR13723">
    <property type="entry name" value="ADAMTS A DISINTEGRIN AND METALLOPROTEASE WITH THROMBOSPONDIN MOTIFS PROTEASE"/>
    <property type="match status" value="1"/>
</dbReference>
<dbReference type="InterPro" id="IPR050439">
    <property type="entry name" value="ADAMTS_ADAMTS-like"/>
</dbReference>
<dbReference type="SUPFAM" id="SSF48726">
    <property type="entry name" value="Immunoglobulin"/>
    <property type="match status" value="1"/>
</dbReference>
<keyword evidence="3 4" id="KW-1015">Disulfide bond</keyword>
<dbReference type="Gene3D" id="2.20.100.10">
    <property type="entry name" value="Thrombospondin type-1 (TSP1) repeat"/>
    <property type="match status" value="9"/>
</dbReference>
<dbReference type="InterPro" id="IPR045371">
    <property type="entry name" value="ADAMTS_CR_3"/>
</dbReference>
<evidence type="ECO:0000256" key="1">
    <source>
        <dbReference type="ARBA" id="ARBA00004613"/>
    </source>
</evidence>
<feature type="disulfide bond" evidence="4">
    <location>
        <begin position="22"/>
        <end position="53"/>
    </location>
</feature>
<dbReference type="InterPro" id="IPR013098">
    <property type="entry name" value="Ig_I-set"/>
</dbReference>
<evidence type="ECO:0000256" key="4">
    <source>
        <dbReference type="PIRSR" id="PIRSR613273-3"/>
    </source>
</evidence>